<evidence type="ECO:0000259" key="9">
    <source>
        <dbReference type="PROSITE" id="PS51864"/>
    </source>
</evidence>
<comment type="caution">
    <text evidence="10">The sequence shown here is derived from an EMBL/GenBank/DDBJ whole genome shotgun (WGS) entry which is preliminary data.</text>
</comment>
<evidence type="ECO:0000256" key="5">
    <source>
        <dbReference type="ARBA" id="ARBA00023049"/>
    </source>
</evidence>
<dbReference type="AlphaFoldDB" id="A0A4Y2NVV2"/>
<sequence>MGVEYDYHSVMHYSPYEFAVDSNKPTLVPLQAGVKIGNKDGFSEKDILKINKLYDCPMKRALSSPARTAGRTPKAFALQGDPSRSRRSSDLGVVLKYSLRQAVTSHGVFSCIPFPSRNIEKRIALSGIIYLSPNRQNGRQVCRQVGSDEGKGKTAGAEDATASAQALLQKLLKYFEMNFQRLFRSILRTIQKYRPIILNTKSSEYS</sequence>
<dbReference type="PANTHER" id="PTHR10127:SF780">
    <property type="entry name" value="METALLOENDOPEPTIDASE"/>
    <property type="match status" value="1"/>
</dbReference>
<dbReference type="PANTHER" id="PTHR10127">
    <property type="entry name" value="DISCOIDIN, CUB, EGF, LAMININ , AND ZINC METALLOPROTEASE DOMAIN CONTAINING"/>
    <property type="match status" value="1"/>
</dbReference>
<dbReference type="Gene3D" id="3.40.390.10">
    <property type="entry name" value="Collagenase (Catalytic Domain)"/>
    <property type="match status" value="1"/>
</dbReference>
<comment type="caution">
    <text evidence="6">Lacks conserved residue(s) required for the propagation of feature annotation.</text>
</comment>
<proteinExistence type="predicted"/>
<evidence type="ECO:0000313" key="11">
    <source>
        <dbReference type="Proteomes" id="UP000499080"/>
    </source>
</evidence>
<dbReference type="Pfam" id="PF01400">
    <property type="entry name" value="Astacin"/>
    <property type="match status" value="1"/>
</dbReference>
<protein>
    <recommendedName>
        <fullName evidence="7">Metalloendopeptidase</fullName>
        <ecNumber evidence="7">3.4.24.-</ecNumber>
    </recommendedName>
</protein>
<dbReference type="PROSITE" id="PS51864">
    <property type="entry name" value="ASTACIN"/>
    <property type="match status" value="1"/>
</dbReference>
<accession>A0A4Y2NVV2</accession>
<dbReference type="Proteomes" id="UP000499080">
    <property type="component" value="Unassembled WGS sequence"/>
</dbReference>
<keyword evidence="5 7" id="KW-0482">Metalloprotease</keyword>
<gene>
    <name evidence="10" type="ORF">AVEN_116822_1</name>
</gene>
<dbReference type="GO" id="GO:0004222">
    <property type="term" value="F:metalloendopeptidase activity"/>
    <property type="evidence" value="ECO:0007669"/>
    <property type="project" value="UniProtKB-UniRule"/>
</dbReference>
<reference evidence="10 11" key="1">
    <citation type="journal article" date="2019" name="Sci. Rep.">
        <title>Orb-weaving spider Araneus ventricosus genome elucidates the spidroin gene catalogue.</title>
        <authorList>
            <person name="Kono N."/>
            <person name="Nakamura H."/>
            <person name="Ohtoshi R."/>
            <person name="Moran D.A.P."/>
            <person name="Shinohara A."/>
            <person name="Yoshida Y."/>
            <person name="Fujiwara M."/>
            <person name="Mori M."/>
            <person name="Tomita M."/>
            <person name="Arakawa K."/>
        </authorList>
    </citation>
    <scope>NUCLEOTIDE SEQUENCE [LARGE SCALE GENOMIC DNA]</scope>
</reference>
<dbReference type="InterPro" id="IPR024079">
    <property type="entry name" value="MetalloPept_cat_dom_sf"/>
</dbReference>
<dbReference type="SUPFAM" id="SSF55486">
    <property type="entry name" value="Metalloproteases ('zincins'), catalytic domain"/>
    <property type="match status" value="1"/>
</dbReference>
<evidence type="ECO:0000256" key="8">
    <source>
        <dbReference type="SAM" id="MobiDB-lite"/>
    </source>
</evidence>
<keyword evidence="4 7" id="KW-0862">Zinc</keyword>
<keyword evidence="2 7" id="KW-0479">Metal-binding</keyword>
<dbReference type="GO" id="GO:0046872">
    <property type="term" value="F:metal ion binding"/>
    <property type="evidence" value="ECO:0007669"/>
    <property type="project" value="UniProtKB-KW"/>
</dbReference>
<feature type="region of interest" description="Disordered" evidence="8">
    <location>
        <begin position="64"/>
        <end position="87"/>
    </location>
</feature>
<organism evidence="10 11">
    <name type="scientific">Araneus ventricosus</name>
    <name type="common">Orbweaver spider</name>
    <name type="synonym">Epeira ventricosa</name>
    <dbReference type="NCBI Taxonomy" id="182803"/>
    <lineage>
        <taxon>Eukaryota</taxon>
        <taxon>Metazoa</taxon>
        <taxon>Ecdysozoa</taxon>
        <taxon>Arthropoda</taxon>
        <taxon>Chelicerata</taxon>
        <taxon>Arachnida</taxon>
        <taxon>Araneae</taxon>
        <taxon>Araneomorphae</taxon>
        <taxon>Entelegynae</taxon>
        <taxon>Araneoidea</taxon>
        <taxon>Araneidae</taxon>
        <taxon>Araneus</taxon>
    </lineage>
</organism>
<evidence type="ECO:0000313" key="10">
    <source>
        <dbReference type="EMBL" id="GBN43154.1"/>
    </source>
</evidence>
<evidence type="ECO:0000256" key="3">
    <source>
        <dbReference type="ARBA" id="ARBA00022801"/>
    </source>
</evidence>
<feature type="domain" description="Peptidase M12A" evidence="9">
    <location>
        <begin position="1"/>
        <end position="57"/>
    </location>
</feature>
<evidence type="ECO:0000256" key="7">
    <source>
        <dbReference type="RuleBase" id="RU361183"/>
    </source>
</evidence>
<dbReference type="GO" id="GO:0006508">
    <property type="term" value="P:proteolysis"/>
    <property type="evidence" value="ECO:0007669"/>
    <property type="project" value="UniProtKB-KW"/>
</dbReference>
<evidence type="ECO:0000256" key="6">
    <source>
        <dbReference type="PROSITE-ProRule" id="PRU01211"/>
    </source>
</evidence>
<dbReference type="EMBL" id="BGPR01009923">
    <property type="protein sequence ID" value="GBN43154.1"/>
    <property type="molecule type" value="Genomic_DNA"/>
</dbReference>
<dbReference type="EC" id="3.4.24.-" evidence="7"/>
<evidence type="ECO:0000256" key="4">
    <source>
        <dbReference type="ARBA" id="ARBA00022833"/>
    </source>
</evidence>
<dbReference type="PRINTS" id="PR00480">
    <property type="entry name" value="ASTACIN"/>
</dbReference>
<name>A0A4Y2NVV2_ARAVE</name>
<keyword evidence="3 7" id="KW-0378">Hydrolase</keyword>
<keyword evidence="1 7" id="KW-0645">Protease</keyword>
<evidence type="ECO:0000256" key="2">
    <source>
        <dbReference type="ARBA" id="ARBA00022723"/>
    </source>
</evidence>
<dbReference type="OrthoDB" id="291007at2759"/>
<keyword evidence="11" id="KW-1185">Reference proteome</keyword>
<comment type="cofactor">
    <cofactor evidence="7">
        <name>Zn(2+)</name>
        <dbReference type="ChEBI" id="CHEBI:29105"/>
    </cofactor>
    <text evidence="7">Binds 1 zinc ion per subunit.</text>
</comment>
<evidence type="ECO:0000256" key="1">
    <source>
        <dbReference type="ARBA" id="ARBA00022670"/>
    </source>
</evidence>
<dbReference type="InterPro" id="IPR001506">
    <property type="entry name" value="Peptidase_M12A"/>
</dbReference>